<sequence length="465" mass="51796">MDDSLEQPDAKPKPPTVEGDSPEDGDQASDDDGDVVLDWTKLLPSAARPVIPRRGEKEFEPQPGGGSGLQLHVLDRARNAMFEALRATRTISSKAVSYAIWHPEIARAHATVARGVLFTSIGHSVPRPVVTADGAEKQHKRLELLPEEALYLIERGSVFCWKETTMDLASVDGLEEVLGPPMSVQQAFSEMIGTEDLTLERYQVYAYLKRLGYVVTRATAPNTLYPMPPPFDLSPLNPKPVSIFSRIRSIFPPWISRIFCIFTGGFNWWKPFQLSRWFLRDKNYGAVFRGLRFIPAGHSVPLLPTKVEAAAKPSPYRIFYNVYKPVTPFRKSAPCLPDYQIVVINARTTPMPSLRELTDLFDISPEMPPPLPRQRRPLKGAAPPPPQNTPPPSAAPVSPPPSLSRRILHWFRPPPPESTTPAPRKPHPFMVIKAGKKTVIVAVVDAGSTSFFRFGQGAFEEWAIF</sequence>
<comment type="caution">
    <text evidence="5">The sequence shown here is derived from an EMBL/GenBank/DDBJ whole genome shotgun (WGS) entry which is preliminary data.</text>
</comment>
<feature type="compositionally biased region" description="Pro residues" evidence="3">
    <location>
        <begin position="382"/>
        <end position="402"/>
    </location>
</feature>
<proteinExistence type="inferred from homology"/>
<dbReference type="PANTHER" id="PTHR21027:SF1">
    <property type="entry name" value="TRNA-SPLICING ENDONUCLEASE SUBUNIT SEN54"/>
    <property type="match status" value="1"/>
</dbReference>
<feature type="region of interest" description="Disordered" evidence="3">
    <location>
        <begin position="1"/>
        <end position="34"/>
    </location>
</feature>
<dbReference type="GO" id="GO:0000214">
    <property type="term" value="C:tRNA-intron endonuclease complex"/>
    <property type="evidence" value="ECO:0007669"/>
    <property type="project" value="TreeGrafter"/>
</dbReference>
<evidence type="ECO:0000313" key="6">
    <source>
        <dbReference type="Proteomes" id="UP000620124"/>
    </source>
</evidence>
<dbReference type="EMBL" id="JACAZI010000004">
    <property type="protein sequence ID" value="KAF7361703.1"/>
    <property type="molecule type" value="Genomic_DNA"/>
</dbReference>
<dbReference type="Proteomes" id="UP000620124">
    <property type="component" value="Unassembled WGS sequence"/>
</dbReference>
<dbReference type="Pfam" id="PF12928">
    <property type="entry name" value="tRNA_int_end_N2"/>
    <property type="match status" value="1"/>
</dbReference>
<comment type="similarity">
    <text evidence="1">Belongs to the SEN54 family.</text>
</comment>
<feature type="domain" description="tRNA-splicing endonuclease subunit Sen54 N-terminal" evidence="4">
    <location>
        <begin position="82"/>
        <end position="161"/>
    </location>
</feature>
<dbReference type="OrthoDB" id="408683at2759"/>
<gene>
    <name evidence="5" type="ORF">MVEN_00513900</name>
</gene>
<dbReference type="InterPro" id="IPR024337">
    <property type="entry name" value="tRNA_splic_suSen54"/>
</dbReference>
<dbReference type="PANTHER" id="PTHR21027">
    <property type="entry name" value="TRNA-SPLICING ENDONUCLEASE SUBUNIT SEN54"/>
    <property type="match status" value="1"/>
</dbReference>
<feature type="region of interest" description="Disordered" evidence="3">
    <location>
        <begin position="362"/>
        <end position="428"/>
    </location>
</feature>
<dbReference type="InterPro" id="IPR024336">
    <property type="entry name" value="tRNA_splic_suSen54_N"/>
</dbReference>
<accession>A0A8H6YKS7</accession>
<dbReference type="AlphaFoldDB" id="A0A8H6YKS7"/>
<evidence type="ECO:0000256" key="3">
    <source>
        <dbReference type="SAM" id="MobiDB-lite"/>
    </source>
</evidence>
<evidence type="ECO:0000313" key="5">
    <source>
        <dbReference type="EMBL" id="KAF7361703.1"/>
    </source>
</evidence>
<evidence type="ECO:0000259" key="4">
    <source>
        <dbReference type="Pfam" id="PF12928"/>
    </source>
</evidence>
<feature type="compositionally biased region" description="Acidic residues" evidence="3">
    <location>
        <begin position="20"/>
        <end position="34"/>
    </location>
</feature>
<keyword evidence="2" id="KW-0819">tRNA processing</keyword>
<reference evidence="5" key="1">
    <citation type="submission" date="2020-05" db="EMBL/GenBank/DDBJ databases">
        <title>Mycena genomes resolve the evolution of fungal bioluminescence.</title>
        <authorList>
            <person name="Tsai I.J."/>
        </authorList>
    </citation>
    <scope>NUCLEOTIDE SEQUENCE</scope>
    <source>
        <strain evidence="5">CCC161011</strain>
    </source>
</reference>
<protein>
    <submittedName>
        <fullName evidence="5">tRNA-int-end-N2 domain-containing protein</fullName>
    </submittedName>
</protein>
<dbReference type="GO" id="GO:0000379">
    <property type="term" value="P:tRNA-type intron splice site recognition and cleavage"/>
    <property type="evidence" value="ECO:0007669"/>
    <property type="project" value="TreeGrafter"/>
</dbReference>
<name>A0A8H6YKS7_9AGAR</name>
<evidence type="ECO:0000256" key="1">
    <source>
        <dbReference type="ARBA" id="ARBA00005736"/>
    </source>
</evidence>
<keyword evidence="6" id="KW-1185">Reference proteome</keyword>
<organism evidence="5 6">
    <name type="scientific">Mycena venus</name>
    <dbReference type="NCBI Taxonomy" id="2733690"/>
    <lineage>
        <taxon>Eukaryota</taxon>
        <taxon>Fungi</taxon>
        <taxon>Dikarya</taxon>
        <taxon>Basidiomycota</taxon>
        <taxon>Agaricomycotina</taxon>
        <taxon>Agaricomycetes</taxon>
        <taxon>Agaricomycetidae</taxon>
        <taxon>Agaricales</taxon>
        <taxon>Marasmiineae</taxon>
        <taxon>Mycenaceae</taxon>
        <taxon>Mycena</taxon>
    </lineage>
</organism>
<evidence type="ECO:0000256" key="2">
    <source>
        <dbReference type="ARBA" id="ARBA00022694"/>
    </source>
</evidence>